<dbReference type="Proteomes" id="UP000242313">
    <property type="component" value="Unassembled WGS sequence"/>
</dbReference>
<gene>
    <name evidence="2" type="ORF">CNQ84_08175</name>
</gene>
<dbReference type="AlphaFoldDB" id="A0A2A3MIH4"/>
<evidence type="ECO:0000313" key="3">
    <source>
        <dbReference type="Proteomes" id="UP000242313"/>
    </source>
</evidence>
<proteinExistence type="predicted"/>
<feature type="chain" id="PRO_5012742842" evidence="1">
    <location>
        <begin position="24"/>
        <end position="236"/>
    </location>
</feature>
<dbReference type="InterPro" id="IPR019613">
    <property type="entry name" value="DUF4198"/>
</dbReference>
<dbReference type="Pfam" id="PF10670">
    <property type="entry name" value="DUF4198"/>
    <property type="match status" value="1"/>
</dbReference>
<organism evidence="2 3">
    <name type="scientific">Pseudomonas abyssi</name>
    <dbReference type="NCBI Taxonomy" id="170540"/>
    <lineage>
        <taxon>Bacteria</taxon>
        <taxon>Pseudomonadati</taxon>
        <taxon>Pseudomonadota</taxon>
        <taxon>Gammaproteobacteria</taxon>
        <taxon>Pseudomonadales</taxon>
        <taxon>Pseudomonadaceae</taxon>
        <taxon>Pseudomonas</taxon>
    </lineage>
</organism>
<comment type="caution">
    <text evidence="2">The sequence shown here is derived from an EMBL/GenBank/DDBJ whole genome shotgun (WGS) entry which is preliminary data.</text>
</comment>
<name>A0A2A3MIH4_9PSED</name>
<keyword evidence="1" id="KW-0732">Signal</keyword>
<reference evidence="2 3" key="1">
    <citation type="submission" date="2017-09" db="EMBL/GenBank/DDBJ databases">
        <title>Pseudomonas abyssi sp. nov. isolated from Abyssopelagic Water.</title>
        <authorList>
            <person name="Wei Y."/>
        </authorList>
    </citation>
    <scope>NUCLEOTIDE SEQUENCE [LARGE SCALE GENOMIC DNA]</scope>
    <source>
        <strain evidence="2 3">MT5</strain>
    </source>
</reference>
<sequence length="236" mass="25077">MSYPLRSLLAATALMLLSPLVSAHTVWLESTDSANGYAVRFGGHAGVLEDFPPAKLEQVSAIDAAGEPVAVAREDLAAGVRLQTAEPASVLTLYFNNGIWSRLPDGRSENLPMDQVEGAESAVNAVKYHKYIARWDAQATQPQGQPFELLPLDAEAPAAGQPVRLKVLIDGQPAQGIALAFGEEGDDAVSDAEGVAVLIARSGVNRIWSGQRLAVADNPAYTQLSTEYSLVFHAQD</sequence>
<accession>A0A2A3MIH4</accession>
<protein>
    <submittedName>
        <fullName evidence="2">Cobalt transporter</fullName>
    </submittedName>
</protein>
<dbReference type="RefSeq" id="WP_096004397.1">
    <property type="nucleotide sequence ID" value="NZ_NTMR01000010.1"/>
</dbReference>
<keyword evidence="3" id="KW-1185">Reference proteome</keyword>
<dbReference type="EMBL" id="NTMR01000010">
    <property type="protein sequence ID" value="PBK04593.1"/>
    <property type="molecule type" value="Genomic_DNA"/>
</dbReference>
<feature type="signal peptide" evidence="1">
    <location>
        <begin position="1"/>
        <end position="23"/>
    </location>
</feature>
<evidence type="ECO:0000256" key="1">
    <source>
        <dbReference type="SAM" id="SignalP"/>
    </source>
</evidence>
<evidence type="ECO:0000313" key="2">
    <source>
        <dbReference type="EMBL" id="PBK04593.1"/>
    </source>
</evidence>